<dbReference type="GO" id="GO:0005524">
    <property type="term" value="F:ATP binding"/>
    <property type="evidence" value="ECO:0007669"/>
    <property type="project" value="UniProtKB-KW"/>
</dbReference>
<reference evidence="5 6" key="1">
    <citation type="submission" date="2019-10" db="EMBL/GenBank/DDBJ databases">
        <title>Alkalibaculum tamaniensis sp.nov., a new alkaliphilic acetogen, isolated on methoxylated aromatics from a mud volcano.</title>
        <authorList>
            <person name="Khomyakova M.A."/>
            <person name="Merkel A.Y."/>
            <person name="Bonch-Osmolovskaya E.A."/>
            <person name="Slobodkin A.I."/>
        </authorList>
    </citation>
    <scope>NUCLEOTIDE SEQUENCE [LARGE SCALE GENOMIC DNA]</scope>
    <source>
        <strain evidence="5 6">M08DMB</strain>
    </source>
</reference>
<dbReference type="AlphaFoldDB" id="A0A6A7KB81"/>
<keyword evidence="6" id="KW-1185">Reference proteome</keyword>
<dbReference type="GO" id="GO:0016887">
    <property type="term" value="F:ATP hydrolysis activity"/>
    <property type="evidence" value="ECO:0007669"/>
    <property type="project" value="InterPro"/>
</dbReference>
<dbReference type="InterPro" id="IPR050093">
    <property type="entry name" value="ABC_SmlMolc_Importer"/>
</dbReference>
<dbReference type="InterPro" id="IPR017871">
    <property type="entry name" value="ABC_transporter-like_CS"/>
</dbReference>
<dbReference type="PROSITE" id="PS50893">
    <property type="entry name" value="ABC_TRANSPORTER_2"/>
    <property type="match status" value="1"/>
</dbReference>
<dbReference type="Pfam" id="PF00005">
    <property type="entry name" value="ABC_tran"/>
    <property type="match status" value="1"/>
</dbReference>
<protein>
    <submittedName>
        <fullName evidence="5">ATP-binding cassette domain-containing protein</fullName>
    </submittedName>
</protein>
<dbReference type="SUPFAM" id="SSF52540">
    <property type="entry name" value="P-loop containing nucleoside triphosphate hydrolases"/>
    <property type="match status" value="1"/>
</dbReference>
<comment type="caution">
    <text evidence="5">The sequence shown here is derived from an EMBL/GenBank/DDBJ whole genome shotgun (WGS) entry which is preliminary data.</text>
</comment>
<name>A0A6A7KB81_9FIRM</name>
<evidence type="ECO:0000256" key="1">
    <source>
        <dbReference type="ARBA" id="ARBA00022448"/>
    </source>
</evidence>
<dbReference type="InterPro" id="IPR027417">
    <property type="entry name" value="P-loop_NTPase"/>
</dbReference>
<dbReference type="PANTHER" id="PTHR42781">
    <property type="entry name" value="SPERMIDINE/PUTRESCINE IMPORT ATP-BINDING PROTEIN POTA"/>
    <property type="match status" value="1"/>
</dbReference>
<accession>A0A6A7KB81</accession>
<dbReference type="RefSeq" id="WP_152805388.1">
    <property type="nucleotide sequence ID" value="NZ_WHNX01000023.1"/>
</dbReference>
<dbReference type="EMBL" id="WHNX01000023">
    <property type="protein sequence ID" value="MPW26664.1"/>
    <property type="molecule type" value="Genomic_DNA"/>
</dbReference>
<evidence type="ECO:0000259" key="4">
    <source>
        <dbReference type="PROSITE" id="PS50893"/>
    </source>
</evidence>
<keyword evidence="1" id="KW-0813">Transport</keyword>
<dbReference type="InterPro" id="IPR003593">
    <property type="entry name" value="AAA+_ATPase"/>
</dbReference>
<gene>
    <name evidence="5" type="ORF">GC105_12780</name>
</gene>
<dbReference type="InterPro" id="IPR003439">
    <property type="entry name" value="ABC_transporter-like_ATP-bd"/>
</dbReference>
<dbReference type="SMART" id="SM00382">
    <property type="entry name" value="AAA"/>
    <property type="match status" value="1"/>
</dbReference>
<evidence type="ECO:0000256" key="2">
    <source>
        <dbReference type="ARBA" id="ARBA00022741"/>
    </source>
</evidence>
<dbReference type="PROSITE" id="PS00211">
    <property type="entry name" value="ABC_TRANSPORTER_1"/>
    <property type="match status" value="1"/>
</dbReference>
<proteinExistence type="predicted"/>
<keyword evidence="2" id="KW-0547">Nucleotide-binding</keyword>
<keyword evidence="3 5" id="KW-0067">ATP-binding</keyword>
<evidence type="ECO:0000256" key="3">
    <source>
        <dbReference type="ARBA" id="ARBA00022840"/>
    </source>
</evidence>
<evidence type="ECO:0000313" key="5">
    <source>
        <dbReference type="EMBL" id="MPW26664.1"/>
    </source>
</evidence>
<organism evidence="5 6">
    <name type="scientific">Alkalibaculum sporogenes</name>
    <dbReference type="NCBI Taxonomy" id="2655001"/>
    <lineage>
        <taxon>Bacteria</taxon>
        <taxon>Bacillati</taxon>
        <taxon>Bacillota</taxon>
        <taxon>Clostridia</taxon>
        <taxon>Eubacteriales</taxon>
        <taxon>Eubacteriaceae</taxon>
        <taxon>Alkalibaculum</taxon>
    </lineage>
</organism>
<feature type="domain" description="ABC transporter" evidence="4">
    <location>
        <begin position="3"/>
        <end position="224"/>
    </location>
</feature>
<sequence length="229" mass="25868">MNLKLENLKKIYDHKTVVDIDKFEFKSGKVYAILGPNGAGKTTMLRMLAGVEKGDEGSILYNDHISINYKKVSYMPQQTYLFNTTVKKNVGLGIENSKESKEKIYSALRYVGMDKLSNKKAIELSGGESQRVAIARLLVRHRELVLMDEPSSATDLSANELLVDYIKRVNKNGQTTIILITHNPIIAVKVADESIFMMNGKIIESGKSSEIIYLPKTQEMKSFLENWRM</sequence>
<dbReference type="PANTHER" id="PTHR42781:SF4">
    <property type="entry name" value="SPERMIDINE_PUTRESCINE IMPORT ATP-BINDING PROTEIN POTA"/>
    <property type="match status" value="1"/>
</dbReference>
<dbReference type="Gene3D" id="3.40.50.300">
    <property type="entry name" value="P-loop containing nucleotide triphosphate hydrolases"/>
    <property type="match status" value="1"/>
</dbReference>
<dbReference type="Proteomes" id="UP000440004">
    <property type="component" value="Unassembled WGS sequence"/>
</dbReference>
<evidence type="ECO:0000313" key="6">
    <source>
        <dbReference type="Proteomes" id="UP000440004"/>
    </source>
</evidence>